<comment type="caution">
    <text evidence="1">The sequence shown here is derived from an EMBL/GenBank/DDBJ whole genome shotgun (WGS) entry which is preliminary data.</text>
</comment>
<protein>
    <submittedName>
        <fullName evidence="1">Uncharacterized protein</fullName>
    </submittedName>
</protein>
<organism evidence="1 2">
    <name type="scientific">Mythimna loreyi</name>
    <dbReference type="NCBI Taxonomy" id="667449"/>
    <lineage>
        <taxon>Eukaryota</taxon>
        <taxon>Metazoa</taxon>
        <taxon>Ecdysozoa</taxon>
        <taxon>Arthropoda</taxon>
        <taxon>Hexapoda</taxon>
        <taxon>Insecta</taxon>
        <taxon>Pterygota</taxon>
        <taxon>Neoptera</taxon>
        <taxon>Endopterygota</taxon>
        <taxon>Lepidoptera</taxon>
        <taxon>Glossata</taxon>
        <taxon>Ditrysia</taxon>
        <taxon>Noctuoidea</taxon>
        <taxon>Noctuidae</taxon>
        <taxon>Noctuinae</taxon>
        <taxon>Hadenini</taxon>
        <taxon>Mythimna</taxon>
    </lineage>
</organism>
<gene>
    <name evidence="1" type="ORF">PYW08_009406</name>
</gene>
<accession>A0ACC2Q9E3</accession>
<evidence type="ECO:0000313" key="2">
    <source>
        <dbReference type="Proteomes" id="UP001231649"/>
    </source>
</evidence>
<reference evidence="1" key="1">
    <citation type="submission" date="2023-03" db="EMBL/GenBank/DDBJ databases">
        <title>Chromosome-level genomes of two armyworms, Mythimna separata and Mythimna loreyi, provide insights into the biosynthesis and reception of sex pheromones.</title>
        <authorList>
            <person name="Zhao H."/>
        </authorList>
    </citation>
    <scope>NUCLEOTIDE SEQUENCE</scope>
    <source>
        <strain evidence="1">BeijingLab</strain>
    </source>
</reference>
<name>A0ACC2Q9E3_9NEOP</name>
<sequence>MLVALRISAGGGIKCWIHSLSIIAWLSKNTLLIVIHSVISEKFYITIEEAETACIQLMKTNNSARSQKRLCMSVIQANRSFSKMTACGLFYVDAKLPIYLMRNFTTYIFVLLQLNFLQNT</sequence>
<proteinExistence type="predicted"/>
<dbReference type="EMBL" id="CM056799">
    <property type="protein sequence ID" value="KAJ8710891.1"/>
    <property type="molecule type" value="Genomic_DNA"/>
</dbReference>
<dbReference type="Proteomes" id="UP001231649">
    <property type="component" value="Chromosome 23"/>
</dbReference>
<keyword evidence="2" id="KW-1185">Reference proteome</keyword>
<evidence type="ECO:0000313" key="1">
    <source>
        <dbReference type="EMBL" id="KAJ8710891.1"/>
    </source>
</evidence>